<reference evidence="10 11" key="1">
    <citation type="submission" date="2017-02" db="EMBL/GenBank/DDBJ databases">
        <title>The new phylogeny of genus Mycobacterium.</title>
        <authorList>
            <person name="Tortoli E."/>
            <person name="Trovato A."/>
            <person name="Cirillo D.M."/>
        </authorList>
    </citation>
    <scope>NUCLEOTIDE SEQUENCE [LARGE SCALE GENOMIC DNA]</scope>
    <source>
        <strain evidence="10 11">DSM 45255</strain>
    </source>
</reference>
<evidence type="ECO:0000256" key="1">
    <source>
        <dbReference type="ARBA" id="ARBA00009986"/>
    </source>
</evidence>
<reference evidence="9" key="3">
    <citation type="submission" date="2020-02" db="EMBL/GenBank/DDBJ databases">
        <authorList>
            <person name="Matsumoto Y."/>
            <person name="Motooka D."/>
            <person name="Nakamura S."/>
        </authorList>
    </citation>
    <scope>NUCLEOTIDE SEQUENCE</scope>
    <source>
        <strain evidence="9">JCM 18113</strain>
    </source>
</reference>
<feature type="domain" description="Aldehyde dehydrogenase" evidence="8">
    <location>
        <begin position="20"/>
        <end position="480"/>
    </location>
</feature>
<evidence type="ECO:0000259" key="8">
    <source>
        <dbReference type="Pfam" id="PF00171"/>
    </source>
</evidence>
<dbReference type="InterPro" id="IPR016161">
    <property type="entry name" value="Ald_DH/histidinol_DH"/>
</dbReference>
<dbReference type="PANTHER" id="PTHR11699">
    <property type="entry name" value="ALDEHYDE DEHYDROGENASE-RELATED"/>
    <property type="match status" value="1"/>
</dbReference>
<dbReference type="PROSITE" id="PS00687">
    <property type="entry name" value="ALDEHYDE_DEHYDR_GLU"/>
    <property type="match status" value="1"/>
</dbReference>
<dbReference type="InterPro" id="IPR029510">
    <property type="entry name" value="Ald_DH_CS_GLU"/>
</dbReference>
<feature type="active site" evidence="6">
    <location>
        <position position="257"/>
    </location>
</feature>
<dbReference type="InterPro" id="IPR016160">
    <property type="entry name" value="Ald_DH_CS_CYS"/>
</dbReference>
<comment type="similarity">
    <text evidence="1 7">Belongs to the aldehyde dehydrogenase family.</text>
</comment>
<evidence type="ECO:0000256" key="5">
    <source>
        <dbReference type="ARBA" id="ARBA00048559"/>
    </source>
</evidence>
<name>A0A1X0FM50_MYCNT</name>
<dbReference type="InterPro" id="IPR016162">
    <property type="entry name" value="Ald_DH_N"/>
</dbReference>
<organism evidence="10 11">
    <name type="scientific">Mycobacterium mantenii</name>
    <dbReference type="NCBI Taxonomy" id="560555"/>
    <lineage>
        <taxon>Bacteria</taxon>
        <taxon>Bacillati</taxon>
        <taxon>Actinomycetota</taxon>
        <taxon>Actinomycetes</taxon>
        <taxon>Mycobacteriales</taxon>
        <taxon>Mycobacteriaceae</taxon>
        <taxon>Mycobacterium</taxon>
        <taxon>Mycobacterium avium complex (MAC)</taxon>
    </lineage>
</organism>
<accession>A0A1X0FM50</accession>
<gene>
    <name evidence="10" type="ORF">BST30_19125</name>
    <name evidence="9" type="ORF">MMAN_21830</name>
</gene>
<dbReference type="InterPro" id="IPR016163">
    <property type="entry name" value="Ald_DH_C"/>
</dbReference>
<dbReference type="Proteomes" id="UP000192760">
    <property type="component" value="Unassembled WGS sequence"/>
</dbReference>
<dbReference type="FunFam" id="3.40.309.10:FF:000012">
    <property type="entry name" value="Betaine aldehyde dehydrogenase"/>
    <property type="match status" value="1"/>
</dbReference>
<dbReference type="RefSeq" id="WP_083097104.1">
    <property type="nucleotide sequence ID" value="NZ_AP022590.1"/>
</dbReference>
<dbReference type="Pfam" id="PF00171">
    <property type="entry name" value="Aldedh"/>
    <property type="match status" value="1"/>
</dbReference>
<proteinExistence type="inferred from homology"/>
<dbReference type="PROSITE" id="PS00070">
    <property type="entry name" value="ALDEHYDE_DEHYDR_CYS"/>
    <property type="match status" value="1"/>
</dbReference>
<evidence type="ECO:0000256" key="3">
    <source>
        <dbReference type="ARBA" id="ARBA00039122"/>
    </source>
</evidence>
<dbReference type="InterPro" id="IPR015590">
    <property type="entry name" value="Aldehyde_DH_dom"/>
</dbReference>
<dbReference type="EMBL" id="MVHW01000024">
    <property type="protein sequence ID" value="ORB02826.1"/>
    <property type="molecule type" value="Genomic_DNA"/>
</dbReference>
<dbReference type="AlphaFoldDB" id="A0A1X0FM50"/>
<protein>
    <recommendedName>
        <fullName evidence="4">Putative succinate-semialdehyde dehydrogenase [NADP(+)] 2</fullName>
        <ecNumber evidence="3">1.2.1.79</ecNumber>
    </recommendedName>
</protein>
<keyword evidence="12" id="KW-1185">Reference proteome</keyword>
<evidence type="ECO:0000313" key="12">
    <source>
        <dbReference type="Proteomes" id="UP000465812"/>
    </source>
</evidence>
<dbReference type="Gene3D" id="3.40.605.10">
    <property type="entry name" value="Aldehyde Dehydrogenase, Chain A, domain 1"/>
    <property type="match status" value="1"/>
</dbReference>
<dbReference type="Proteomes" id="UP000465812">
    <property type="component" value="Chromosome"/>
</dbReference>
<dbReference type="SUPFAM" id="SSF53720">
    <property type="entry name" value="ALDH-like"/>
    <property type="match status" value="1"/>
</dbReference>
<dbReference type="STRING" id="560555.BST30_19125"/>
<evidence type="ECO:0000313" key="10">
    <source>
        <dbReference type="EMBL" id="ORB02826.1"/>
    </source>
</evidence>
<dbReference type="Gene3D" id="3.40.309.10">
    <property type="entry name" value="Aldehyde Dehydrogenase, Chain A, domain 2"/>
    <property type="match status" value="1"/>
</dbReference>
<evidence type="ECO:0000256" key="7">
    <source>
        <dbReference type="RuleBase" id="RU003345"/>
    </source>
</evidence>
<sequence length="494" mass="51940">MPIDAATIAKRWLNYIDGRWTASHRGDFIPVEDPSTGQHLAEVAQASAGDVDAAVDAARRAFDSRVLVDMRPAERGAMMLEIARQLQEMAEDIAVVDCLENGKPIQSANNEPMAAVRYFTYYGGLADKLEGVSIPLGRDYVDYTIRAPFGVSAQIVPWNFPLQLAARSIACAIATGNTVVLKTPELSPLACTFLAEACSRAGVPDGVVNIVCGYGDEAGAALVAHNGIDHIVFTGSVATGQSIMCAAAARVIPTVMELGGKSAAVVYPDADLAQAVASTTAGIFTHAGQVCSAASRLVVHRSVHDRVVESIAERVGRFTIGPAIEGPDLGPVISEQQLAKVEGFAQRASASGGEVMTGGKRVGYLRGHFMEPTIITNVASDSEIVQSEVFGPVLVVQSFEEPEEAVALANGTEYGLCAGVHTNDLSLAHWTAERLVAGQVFVNEWFAGGVETPFGGTKRSGFGREKGQEALLNYVQTKNVAIRIGGTGTGRPGG</sequence>
<keyword evidence="2 7" id="KW-0560">Oxidoreductase</keyword>
<evidence type="ECO:0000313" key="11">
    <source>
        <dbReference type="Proteomes" id="UP000192760"/>
    </source>
</evidence>
<dbReference type="GO" id="GO:0036243">
    <property type="term" value="F:succinate-semialdehyde dehydrogenase (NADP+) activity"/>
    <property type="evidence" value="ECO:0007669"/>
    <property type="project" value="UniProtKB-EC"/>
</dbReference>
<evidence type="ECO:0000313" key="9">
    <source>
        <dbReference type="EMBL" id="BBY38049.1"/>
    </source>
</evidence>
<dbReference type="EMBL" id="AP022590">
    <property type="protein sequence ID" value="BBY38049.1"/>
    <property type="molecule type" value="Genomic_DNA"/>
</dbReference>
<dbReference type="FunFam" id="3.40.605.10:FF:000007">
    <property type="entry name" value="NAD/NADP-dependent betaine aldehyde dehydrogenase"/>
    <property type="match status" value="1"/>
</dbReference>
<evidence type="ECO:0000256" key="4">
    <source>
        <dbReference type="ARBA" id="ARBA00039663"/>
    </source>
</evidence>
<evidence type="ECO:0000256" key="6">
    <source>
        <dbReference type="PROSITE-ProRule" id="PRU10007"/>
    </source>
</evidence>
<comment type="catalytic activity">
    <reaction evidence="5">
        <text>succinate semialdehyde + NADP(+) + H2O = succinate + NADPH + 2 H(+)</text>
        <dbReference type="Rhea" id="RHEA:13213"/>
        <dbReference type="ChEBI" id="CHEBI:15377"/>
        <dbReference type="ChEBI" id="CHEBI:15378"/>
        <dbReference type="ChEBI" id="CHEBI:30031"/>
        <dbReference type="ChEBI" id="CHEBI:57706"/>
        <dbReference type="ChEBI" id="CHEBI:57783"/>
        <dbReference type="ChEBI" id="CHEBI:58349"/>
        <dbReference type="EC" id="1.2.1.79"/>
    </reaction>
</comment>
<dbReference type="EC" id="1.2.1.79" evidence="3"/>
<reference evidence="9 12" key="2">
    <citation type="journal article" date="2019" name="Emerg. Microbes Infect.">
        <title>Comprehensive subspecies identification of 175 nontuberculous mycobacteria species based on 7547 genomic profiles.</title>
        <authorList>
            <person name="Matsumoto Y."/>
            <person name="Kinjo T."/>
            <person name="Motooka D."/>
            <person name="Nabeya D."/>
            <person name="Jung N."/>
            <person name="Uechi K."/>
            <person name="Horii T."/>
            <person name="Iida T."/>
            <person name="Fujita J."/>
            <person name="Nakamura S."/>
        </authorList>
    </citation>
    <scope>NUCLEOTIDE SEQUENCE [LARGE SCALE GENOMIC DNA]</scope>
    <source>
        <strain evidence="9 12">JCM 18113</strain>
    </source>
</reference>
<evidence type="ECO:0000256" key="2">
    <source>
        <dbReference type="ARBA" id="ARBA00023002"/>
    </source>
</evidence>